<dbReference type="Gramene" id="rna-AYBTSS11_LOCUS15643">
    <property type="protein sequence ID" value="CAJ1953092.1"/>
    <property type="gene ID" value="gene-AYBTSS11_LOCUS15643"/>
</dbReference>
<evidence type="ECO:0000256" key="7">
    <source>
        <dbReference type="ARBA" id="ARBA00023136"/>
    </source>
</evidence>
<reference evidence="9" key="1">
    <citation type="submission" date="2023-10" db="EMBL/GenBank/DDBJ databases">
        <authorList>
            <person name="Domelevo Entfellner J.-B."/>
        </authorList>
    </citation>
    <scope>NUCLEOTIDE SEQUENCE</scope>
</reference>
<dbReference type="Proteomes" id="UP001189624">
    <property type="component" value="Chromosome 4"/>
</dbReference>
<evidence type="ECO:0000313" key="9">
    <source>
        <dbReference type="EMBL" id="CAJ1953092.1"/>
    </source>
</evidence>
<sequence>MLEGPIPDGFGKIMNSLELLDLSGNKLQGKIPSFFGNMCRLQGLYLSNNNLKGEISCLIQNSSWCNRDELRTLDLSYNQITGKIPESIRLLSGLEDLSLEGNSLEGPSFPGWLQTQSSLTILDISDNGLNESVPVWFWSKLRTMYQLNMSHNNLFGSIPNIALKLHDKPSIILSSNKFEYKVPSFLRQASQLLLSQNKFSDLSEFLCNQSTTANVVTLDLSKNQMTELPDCWKFVDPLRSLDLGNNMLSGNIPMSMGNLNKLSKGIPTCLKSFIAMSERSINRSETLSRIGGYNMTTYEIYDFMAVGGFKFDITWIWKGMEQEFPDPQLKLQSIDMSCNNLTGEIPKEVAYLLGLKSLNLSRNNLIGEIPSVIGNLSSLESLDLSGNQFYGKIASSLSQIDFLGKLDLSHNSLSGRIPSGRHLDTFDFSCFEGNVDLCGEQLNESCPGDHTSSVAVHGEDSGFYMKHFT</sequence>
<evidence type="ECO:0000256" key="4">
    <source>
        <dbReference type="ARBA" id="ARBA00022692"/>
    </source>
</evidence>
<dbReference type="Pfam" id="PF13855">
    <property type="entry name" value="LRR_8"/>
    <property type="match status" value="1"/>
</dbReference>
<comment type="subcellular location">
    <subcellularLocation>
        <location evidence="1">Membrane</location>
        <topology evidence="1">Single-pass membrane protein</topology>
    </subcellularLocation>
</comment>
<protein>
    <submittedName>
        <fullName evidence="9">Uncharacterized protein</fullName>
    </submittedName>
</protein>
<dbReference type="FunFam" id="3.80.10.10:FF:000111">
    <property type="entry name" value="LRR receptor-like serine/threonine-protein kinase ERECTA"/>
    <property type="match status" value="1"/>
</dbReference>
<evidence type="ECO:0000256" key="2">
    <source>
        <dbReference type="ARBA" id="ARBA00009592"/>
    </source>
</evidence>
<dbReference type="GO" id="GO:0016020">
    <property type="term" value="C:membrane"/>
    <property type="evidence" value="ECO:0007669"/>
    <property type="project" value="UniProtKB-SubCell"/>
</dbReference>
<dbReference type="AlphaFoldDB" id="A0AA86SQ09"/>
<name>A0AA86SQ09_9FABA</name>
<keyword evidence="7" id="KW-0472">Membrane</keyword>
<keyword evidence="8" id="KW-0325">Glycoprotein</keyword>
<keyword evidence="4" id="KW-0812">Transmembrane</keyword>
<dbReference type="SUPFAM" id="SSF52058">
    <property type="entry name" value="L domain-like"/>
    <property type="match status" value="1"/>
</dbReference>
<evidence type="ECO:0000256" key="5">
    <source>
        <dbReference type="ARBA" id="ARBA00022737"/>
    </source>
</evidence>
<organism evidence="9 10">
    <name type="scientific">Sphenostylis stenocarpa</name>
    <dbReference type="NCBI Taxonomy" id="92480"/>
    <lineage>
        <taxon>Eukaryota</taxon>
        <taxon>Viridiplantae</taxon>
        <taxon>Streptophyta</taxon>
        <taxon>Embryophyta</taxon>
        <taxon>Tracheophyta</taxon>
        <taxon>Spermatophyta</taxon>
        <taxon>Magnoliopsida</taxon>
        <taxon>eudicotyledons</taxon>
        <taxon>Gunneridae</taxon>
        <taxon>Pentapetalae</taxon>
        <taxon>rosids</taxon>
        <taxon>fabids</taxon>
        <taxon>Fabales</taxon>
        <taxon>Fabaceae</taxon>
        <taxon>Papilionoideae</taxon>
        <taxon>50 kb inversion clade</taxon>
        <taxon>NPAAA clade</taxon>
        <taxon>indigoferoid/millettioid clade</taxon>
        <taxon>Phaseoleae</taxon>
        <taxon>Sphenostylis</taxon>
    </lineage>
</organism>
<accession>A0AA86SQ09</accession>
<dbReference type="InterPro" id="IPR001611">
    <property type="entry name" value="Leu-rich_rpt"/>
</dbReference>
<proteinExistence type="inferred from homology"/>
<dbReference type="PRINTS" id="PR00019">
    <property type="entry name" value="LEURICHRPT"/>
</dbReference>
<evidence type="ECO:0000256" key="6">
    <source>
        <dbReference type="ARBA" id="ARBA00022989"/>
    </source>
</evidence>
<keyword evidence="5" id="KW-0677">Repeat</keyword>
<keyword evidence="6" id="KW-1133">Transmembrane helix</keyword>
<dbReference type="Gene3D" id="3.80.10.10">
    <property type="entry name" value="Ribonuclease Inhibitor"/>
    <property type="match status" value="3"/>
</dbReference>
<evidence type="ECO:0000256" key="1">
    <source>
        <dbReference type="ARBA" id="ARBA00004167"/>
    </source>
</evidence>
<evidence type="ECO:0000256" key="8">
    <source>
        <dbReference type="ARBA" id="ARBA00023180"/>
    </source>
</evidence>
<dbReference type="PANTHER" id="PTHR48065:SF18">
    <property type="entry name" value="LRR RECEPTOR-LIKE KINASE FAMILY PROTEIN"/>
    <property type="match status" value="1"/>
</dbReference>
<dbReference type="PROSITE" id="PS51450">
    <property type="entry name" value="LRR"/>
    <property type="match status" value="1"/>
</dbReference>
<keyword evidence="10" id="KW-1185">Reference proteome</keyword>
<keyword evidence="3" id="KW-0433">Leucine-rich repeat</keyword>
<dbReference type="InterPro" id="IPR032675">
    <property type="entry name" value="LRR_dom_sf"/>
</dbReference>
<gene>
    <name evidence="9" type="ORF">AYBTSS11_LOCUS15643</name>
</gene>
<comment type="similarity">
    <text evidence="2">Belongs to the RLP family.</text>
</comment>
<dbReference type="PANTHER" id="PTHR48065">
    <property type="entry name" value="OS10G0469600 PROTEIN"/>
    <property type="match status" value="1"/>
</dbReference>
<dbReference type="Pfam" id="PF00560">
    <property type="entry name" value="LRR_1"/>
    <property type="match status" value="6"/>
</dbReference>
<evidence type="ECO:0000256" key="3">
    <source>
        <dbReference type="ARBA" id="ARBA00022614"/>
    </source>
</evidence>
<evidence type="ECO:0000313" key="10">
    <source>
        <dbReference type="Proteomes" id="UP001189624"/>
    </source>
</evidence>
<dbReference type="EMBL" id="OY731401">
    <property type="protein sequence ID" value="CAJ1953092.1"/>
    <property type="molecule type" value="Genomic_DNA"/>
</dbReference>